<keyword evidence="2" id="KW-0472">Membrane</keyword>
<evidence type="ECO:0000313" key="4">
    <source>
        <dbReference type="EMBL" id="KAJ0400666.1"/>
    </source>
</evidence>
<dbReference type="AlphaFoldDB" id="A0AAD5M184"/>
<keyword evidence="2" id="KW-1133">Transmembrane helix</keyword>
<dbReference type="Pfam" id="PF01593">
    <property type="entry name" value="Amino_oxidase"/>
    <property type="match status" value="1"/>
</dbReference>
<dbReference type="EMBL" id="JAKCXM010000149">
    <property type="protein sequence ID" value="KAJ0400666.1"/>
    <property type="molecule type" value="Genomic_DNA"/>
</dbReference>
<keyword evidence="2" id="KW-0812">Transmembrane</keyword>
<dbReference type="GO" id="GO:0016020">
    <property type="term" value="C:membrane"/>
    <property type="evidence" value="ECO:0007669"/>
    <property type="project" value="UniProtKB-SubCell"/>
</dbReference>
<dbReference type="InterPro" id="IPR036188">
    <property type="entry name" value="FAD/NAD-bd_sf"/>
</dbReference>
<feature type="transmembrane region" description="Helical" evidence="2">
    <location>
        <begin position="98"/>
        <end position="118"/>
    </location>
</feature>
<protein>
    <recommendedName>
        <fullName evidence="3">Amine oxidase domain-containing protein</fullName>
    </recommendedName>
</protein>
<dbReference type="Gene3D" id="3.50.50.60">
    <property type="entry name" value="FAD/NAD(P)-binding domain"/>
    <property type="match status" value="1"/>
</dbReference>
<gene>
    <name evidence="4" type="ORF">P43SY_005439</name>
</gene>
<dbReference type="InterPro" id="IPR050281">
    <property type="entry name" value="Flavin_monoamine_oxidase"/>
</dbReference>
<accession>A0AAD5M184</accession>
<feature type="region of interest" description="Disordered" evidence="1">
    <location>
        <begin position="1"/>
        <end position="24"/>
    </location>
</feature>
<dbReference type="PANTHER" id="PTHR10742:SF418">
    <property type="entry name" value="AMINE OXIDASE DOMAIN-CONTAINING PROTEIN"/>
    <property type="match status" value="1"/>
</dbReference>
<dbReference type="GO" id="GO:0015095">
    <property type="term" value="F:magnesium ion transmembrane transporter activity"/>
    <property type="evidence" value="ECO:0007669"/>
    <property type="project" value="InterPro"/>
</dbReference>
<dbReference type="InterPro" id="IPR002937">
    <property type="entry name" value="Amino_oxidase"/>
</dbReference>
<comment type="caution">
    <text evidence="4">The sequence shown here is derived from an EMBL/GenBank/DDBJ whole genome shotgun (WGS) entry which is preliminary data.</text>
</comment>
<feature type="domain" description="Amine oxidase" evidence="3">
    <location>
        <begin position="240"/>
        <end position="681"/>
    </location>
</feature>
<dbReference type="GO" id="GO:0016491">
    <property type="term" value="F:oxidoreductase activity"/>
    <property type="evidence" value="ECO:0007669"/>
    <property type="project" value="InterPro"/>
</dbReference>
<proteinExistence type="predicted"/>
<feature type="transmembrane region" description="Helical" evidence="2">
    <location>
        <begin position="125"/>
        <end position="146"/>
    </location>
</feature>
<evidence type="ECO:0000256" key="2">
    <source>
        <dbReference type="SAM" id="Phobius"/>
    </source>
</evidence>
<keyword evidence="5" id="KW-1185">Reference proteome</keyword>
<feature type="transmembrane region" description="Helical" evidence="2">
    <location>
        <begin position="58"/>
        <end position="78"/>
    </location>
</feature>
<dbReference type="SUPFAM" id="SSF51905">
    <property type="entry name" value="FAD/NAD(P)-binding domain"/>
    <property type="match status" value="1"/>
</dbReference>
<dbReference type="Proteomes" id="UP001209570">
    <property type="component" value="Unassembled WGS sequence"/>
</dbReference>
<evidence type="ECO:0000313" key="5">
    <source>
        <dbReference type="Proteomes" id="UP001209570"/>
    </source>
</evidence>
<name>A0AAD5M184_PYTIN</name>
<organism evidence="4 5">
    <name type="scientific">Pythium insidiosum</name>
    <name type="common">Pythiosis disease agent</name>
    <dbReference type="NCBI Taxonomy" id="114742"/>
    <lineage>
        <taxon>Eukaryota</taxon>
        <taxon>Sar</taxon>
        <taxon>Stramenopiles</taxon>
        <taxon>Oomycota</taxon>
        <taxon>Peronosporomycetes</taxon>
        <taxon>Pythiales</taxon>
        <taxon>Pythiaceae</taxon>
        <taxon>Pythium</taxon>
    </lineage>
</organism>
<evidence type="ECO:0000259" key="3">
    <source>
        <dbReference type="Pfam" id="PF01593"/>
    </source>
</evidence>
<reference evidence="4" key="1">
    <citation type="submission" date="2021-12" db="EMBL/GenBank/DDBJ databases">
        <title>Prjna785345.</title>
        <authorList>
            <person name="Rujirawat T."/>
            <person name="Krajaejun T."/>
        </authorList>
    </citation>
    <scope>NUCLEOTIDE SEQUENCE</scope>
    <source>
        <strain evidence="4">Pi057C3</strain>
    </source>
</reference>
<evidence type="ECO:0000256" key="1">
    <source>
        <dbReference type="SAM" id="MobiDB-lite"/>
    </source>
</evidence>
<sequence>MAPTTRRSPRPQPATAVSEEPAPAFDSDTLAAIQRLERKIDADDSSTRVRWAISKYDIIATVLVLVGVGIAMLGVGLAHLETQQFVLADIEAIFVRSWLPTLYSILTLGGLLASYWWMKRHRLQATSIGLCCFSVGAGMLSGFSSLCVKCTVEILKSAANEDSSDLANPVTYIFVLGIPVCLLSQLKLMTTGLQYFGTLKFVPPYHAFIILSNLVNGLVYFDESKGYDAVSAVLFLVGCVVTARDRTGGRIMPSTDFIPGMTVEIGAELVHGANTTLTRLAEEQQWSLREVFCWAQGDGGPTEPTPDGGIGYYYLGDQKRMLAYDDPDPEFCHFNDVVEELSEMEDVDSIPRDASMADYFKRCELSESMLKLADAGYANTAGSSLDDISLRITCRYEKQWIELEDDGDYRMLPTLNRIIDHFQQGVDVRLAWPVETIDYTNPERIVLTSKTGTQLVCRRLVVTVPTSVFLDINYLPCLPEEKRDAVLSYGMRRAAKVLLHMSESFWPTNTHGVICSGCFLPEFWVNQTHGVGHLMDHGDDHPAAQAAVRARDNTGEAADEVQYLVTGFAGAECADRLKELSEDEIVSRFVAQLDMIYGTDDDPKPATRSLVRGMYFDWGDVEYIRGGYSYPRVGQSDTAAEDLARTIQGRIFFAGEATSYEQPGMTVHSAMDTGTRAATEVAMSLADA</sequence>
<dbReference type="SUPFAM" id="SSF54373">
    <property type="entry name" value="FAD-linked reductases, C-terminal domain"/>
    <property type="match status" value="1"/>
</dbReference>
<dbReference type="PANTHER" id="PTHR10742">
    <property type="entry name" value="FLAVIN MONOAMINE OXIDASE"/>
    <property type="match status" value="1"/>
</dbReference>